<evidence type="ECO:0000256" key="1">
    <source>
        <dbReference type="SAM" id="MobiDB-lite"/>
    </source>
</evidence>
<evidence type="ECO:0000313" key="3">
    <source>
        <dbReference type="Proteomes" id="UP000275652"/>
    </source>
</evidence>
<comment type="caution">
    <text evidence="2">The sequence shown here is derived from an EMBL/GenBank/DDBJ whole genome shotgun (WGS) entry which is preliminary data.</text>
</comment>
<feature type="compositionally biased region" description="Basic and acidic residues" evidence="1">
    <location>
        <begin position="1"/>
        <end position="27"/>
    </location>
</feature>
<protein>
    <submittedName>
        <fullName evidence="2">Uncharacterized protein</fullName>
    </submittedName>
</protein>
<feature type="compositionally biased region" description="Basic and acidic residues" evidence="1">
    <location>
        <begin position="55"/>
        <end position="96"/>
    </location>
</feature>
<name>A0A9X8H975_APHAT</name>
<feature type="region of interest" description="Disordered" evidence="1">
    <location>
        <begin position="1"/>
        <end position="147"/>
    </location>
</feature>
<dbReference type="Proteomes" id="UP000275652">
    <property type="component" value="Unassembled WGS sequence"/>
</dbReference>
<dbReference type="AlphaFoldDB" id="A0A9X8H975"/>
<evidence type="ECO:0000313" key="2">
    <source>
        <dbReference type="EMBL" id="RLO05997.1"/>
    </source>
</evidence>
<sequence>MAARDPRGVDPRGRPYDSRDFDHRRDFADDEHGEIPRAPQSSMAPRYSPQLQFPRDPRGYARDPRDYQQEYPREYDRDPRDFARDPREYYHREYHHPQQQQQHYDRQFPPSNPRPFRDDMFPQQPTPPSSVQHSSDDTSSIKSESIIQDEVLRAMKALKGEETPDPQQLLALYKQLQQLNLEGTAPTTSA</sequence>
<accession>A0A9X8H975</accession>
<gene>
    <name evidence="2" type="ORF">DYB28_013586</name>
</gene>
<reference evidence="2 3" key="1">
    <citation type="journal article" date="2018" name="J. Invertebr. Pathol.">
        <title>New genotyping method for the causative agent of crayfish plague (Aphanomyces astaci) based on whole genome data.</title>
        <authorList>
            <person name="Minardi D."/>
            <person name="Studholme D.J."/>
            <person name="van der Giezen M."/>
            <person name="Pretto T."/>
            <person name="Oidtmann B."/>
        </authorList>
    </citation>
    <scope>NUCLEOTIDE SEQUENCE [LARGE SCALE GENOMIC DNA]</scope>
    <source>
        <strain evidence="2 3">KB13</strain>
    </source>
</reference>
<proteinExistence type="predicted"/>
<dbReference type="EMBL" id="QUTI01025903">
    <property type="protein sequence ID" value="RLO05997.1"/>
    <property type="molecule type" value="Genomic_DNA"/>
</dbReference>
<feature type="compositionally biased region" description="Low complexity" evidence="1">
    <location>
        <begin position="129"/>
        <end position="146"/>
    </location>
</feature>
<organism evidence="2 3">
    <name type="scientific">Aphanomyces astaci</name>
    <name type="common">Crayfish plague agent</name>
    <dbReference type="NCBI Taxonomy" id="112090"/>
    <lineage>
        <taxon>Eukaryota</taxon>
        <taxon>Sar</taxon>
        <taxon>Stramenopiles</taxon>
        <taxon>Oomycota</taxon>
        <taxon>Saprolegniomycetes</taxon>
        <taxon>Saprolegniales</taxon>
        <taxon>Verrucalvaceae</taxon>
        <taxon>Aphanomyces</taxon>
    </lineage>
</organism>